<dbReference type="Gene3D" id="3.20.70.20">
    <property type="match status" value="2"/>
</dbReference>
<dbReference type="InterPro" id="IPR008926">
    <property type="entry name" value="RNR_R1-su_N"/>
</dbReference>
<dbReference type="Gene3D" id="2.170.16.10">
    <property type="entry name" value="Hedgehog/Intein (Hint) domain"/>
    <property type="match status" value="1"/>
</dbReference>
<protein>
    <recommendedName>
        <fullName evidence="5">Ribonucleoside-diphosphate reductase</fullName>
        <ecNumber evidence="5">1.17.4.1</ecNumber>
    </recommendedName>
</protein>
<keyword evidence="2" id="KW-0068">Autocatalytic cleavage</keyword>
<dbReference type="PANTHER" id="PTHR11573">
    <property type="entry name" value="RIBONUCLEOSIDE-DIPHOSPHATE REDUCTASE LARGE CHAIN"/>
    <property type="match status" value="1"/>
</dbReference>
<dbReference type="GO" id="GO:0004748">
    <property type="term" value="F:ribonucleoside-diphosphate reductase activity, thioredoxin disulfide as acceptor"/>
    <property type="evidence" value="ECO:0007669"/>
    <property type="project" value="UniProtKB-EC"/>
</dbReference>
<dbReference type="InterPro" id="IPR036844">
    <property type="entry name" value="Hint_dom_sf"/>
</dbReference>
<dbReference type="Gene3D" id="3.10.28.10">
    <property type="entry name" value="Homing endonucleases"/>
    <property type="match status" value="1"/>
</dbReference>
<comment type="catalytic activity">
    <reaction evidence="5">
        <text>a 2'-deoxyribonucleoside 5'-diphosphate + [thioredoxin]-disulfide + H2O = a ribonucleoside 5'-diphosphate + [thioredoxin]-dithiol</text>
        <dbReference type="Rhea" id="RHEA:23252"/>
        <dbReference type="Rhea" id="RHEA-COMP:10698"/>
        <dbReference type="Rhea" id="RHEA-COMP:10700"/>
        <dbReference type="ChEBI" id="CHEBI:15377"/>
        <dbReference type="ChEBI" id="CHEBI:29950"/>
        <dbReference type="ChEBI" id="CHEBI:50058"/>
        <dbReference type="ChEBI" id="CHEBI:57930"/>
        <dbReference type="ChEBI" id="CHEBI:73316"/>
        <dbReference type="EC" id="1.17.4.1"/>
    </reaction>
</comment>
<comment type="similarity">
    <text evidence="1 5">Belongs to the ribonucleoside diphosphate reductase large chain family.</text>
</comment>
<dbReference type="EMBL" id="KY684084">
    <property type="protein sequence ID" value="ARF09284.1"/>
    <property type="molecule type" value="Genomic_DNA"/>
</dbReference>
<reference evidence="7" key="1">
    <citation type="journal article" date="2017" name="Science">
        <title>Giant viruses with an expanded complement of translation system components.</title>
        <authorList>
            <person name="Schulz F."/>
            <person name="Yutin N."/>
            <person name="Ivanova N.N."/>
            <person name="Ortega D.R."/>
            <person name="Lee T.K."/>
            <person name="Vierheilig J."/>
            <person name="Daims H."/>
            <person name="Horn M."/>
            <person name="Wagner M."/>
            <person name="Jensen G.J."/>
            <person name="Kyrpides N.C."/>
            <person name="Koonin E.V."/>
            <person name="Woyke T."/>
        </authorList>
    </citation>
    <scope>NUCLEOTIDE SEQUENCE</scope>
    <source>
        <strain evidence="7">CTV1</strain>
    </source>
</reference>
<dbReference type="PROSITE" id="PS50818">
    <property type="entry name" value="INTEIN_C_TER"/>
    <property type="match status" value="1"/>
</dbReference>
<dbReference type="Pfam" id="PF00317">
    <property type="entry name" value="Ribonuc_red_lgN"/>
    <property type="match status" value="1"/>
</dbReference>
<dbReference type="InterPro" id="IPR030934">
    <property type="entry name" value="Intein_C"/>
</dbReference>
<evidence type="ECO:0000256" key="3">
    <source>
        <dbReference type="ARBA" id="ARBA00023000"/>
    </source>
</evidence>
<dbReference type="GO" id="GO:0009263">
    <property type="term" value="P:deoxyribonucleotide biosynthetic process"/>
    <property type="evidence" value="ECO:0007669"/>
    <property type="project" value="UniProtKB-KW"/>
</dbReference>
<dbReference type="GO" id="GO:0016539">
    <property type="term" value="P:intein-mediated protein splicing"/>
    <property type="evidence" value="ECO:0007669"/>
    <property type="project" value="InterPro"/>
</dbReference>
<accession>A0A1V0SC84</accession>
<evidence type="ECO:0000256" key="2">
    <source>
        <dbReference type="ARBA" id="ARBA00022813"/>
    </source>
</evidence>
<keyword evidence="3" id="KW-0651">Protein splicing</keyword>
<dbReference type="InterPro" id="IPR006141">
    <property type="entry name" value="Intein_N"/>
</dbReference>
<sequence>MVYNDSMEQTNLSYQYYNNYVNQYVDTNRKHIYDILHKNSFDLDINTIDCDKLATDIYKRVTDRMTLNEMYYLIADHCASLITHHPDYNKIASRICVDRLHLCTPENYYEVVSYLYNNIDKNNNKCPLVSEKLYNIVMNNKDKIQKILNFQNDYKFDYFGIRTLERSYLCRIYNPAITDYKKGEKIGQIIERPQHLIMRLALGIHGDNLDDAFETYNLVSQKYFTHATPTLFNAGTPRPQLSSCYLITISDNIEHIFQTISNTAFISKWAGGIGISLSHIRAKGSIIRGTNGNSEGVIPLCCLLDKLGKYINQGGKRNGSIACFCKDTEVFTVNDGVKKIQDVKIGDLVVTHRNRVKPVVQTHKNPLGNRKIYKLKTENGKDIYVTENHKFWSSSTKNSSLQWNSIKDLKNVMEKKFDCYISIPSATDIKNVKNNVIDVAEYQIKRTKIVSSNKIMFKDTEFVNRFWNIDENFASLLGVWLNCGNFTKRNNNTSGISFDIYFKANSDKNGIVNYISELSRKVFECNVTQCVSNKWAIINLDSHVVGFVFKKLFQKMELPNDIYSWPRNLVNSFIKGLTINSETVKENTIIHLPNKTLTNQIYHLCKNNGINVSFNGTKLNIPSIMSDKNKIISITETNRCDDFVYTLGVEDDHSYTVEGLIAENCYIEPWHADIYDFCELRKNTGDENLRARDLFLGLWVPDLFMKRVLEGGLWSLMCPDECPGLVDVYGEEFEKLYIEYENQKKYKRQVRAIDLWYHILECQIENGMPYMLYKDHANRKSNQKNLGTIKCSNLCSEIIEYTSEDEIAVCNLASICLPTFLVNNNGAYTYNFEKLGYVVRVCVRNLNKVIDINYYPTVETKKSNLKHRPIGIGVQGLADVFNIMEIPFGSDKARELNKQIFETMYYNALDESCELAKKTGKYESFDNSPFSQGLLQWNLWGLKKENLTMGYDWDTLIKKIKTHGTKNSLLTTIMPTASTSQIMGFSECIEPYMSNIYTRSTLAGEFSVINENLVKSLIKRNLWSDDTRKKIVAFKGSIQKIPEIPKDLKEIFKTASEVYQKDIITLSAERGPFIDQSQSLNLFIDQANFDVLTNCHLYSWECGLKTGMYYLRSRPVVDPIQFGIDIEELNQIIKENTNSPTTLFNMDEIEKLIKDYDTNNTNTVVCKMGKRNVDIKNCDVCSS</sequence>
<dbReference type="InterPro" id="IPR039718">
    <property type="entry name" value="Rrm1"/>
</dbReference>
<dbReference type="Pfam" id="PF02867">
    <property type="entry name" value="Ribonuc_red_lgC"/>
    <property type="match status" value="2"/>
</dbReference>
<dbReference type="PANTHER" id="PTHR11573:SF6">
    <property type="entry name" value="RIBONUCLEOSIDE-DIPHOSPHATE REDUCTASE LARGE SUBUNIT"/>
    <property type="match status" value="1"/>
</dbReference>
<organism evidence="7">
    <name type="scientific">Catovirus CTV1</name>
    <dbReference type="NCBI Taxonomy" id="1977631"/>
    <lineage>
        <taxon>Viruses</taxon>
        <taxon>Varidnaviria</taxon>
        <taxon>Bamfordvirae</taxon>
        <taxon>Nucleocytoviricota</taxon>
        <taxon>Megaviricetes</taxon>
        <taxon>Imitervirales</taxon>
        <taxon>Mimiviridae</taxon>
        <taxon>Klosneuvirinae</taxon>
        <taxon>Catovirus</taxon>
    </lineage>
</organism>
<dbReference type="InterPro" id="IPR027434">
    <property type="entry name" value="Homing_endonucl"/>
</dbReference>
<gene>
    <name evidence="7" type="ORF">Catovirus_2_233</name>
</gene>
<dbReference type="PRINTS" id="PR01183">
    <property type="entry name" value="RIBORDTASEM1"/>
</dbReference>
<dbReference type="SUPFAM" id="SSF51294">
    <property type="entry name" value="Hedgehog/intein (Hint) domain"/>
    <property type="match status" value="1"/>
</dbReference>
<evidence type="ECO:0000256" key="1">
    <source>
        <dbReference type="ARBA" id="ARBA00010406"/>
    </source>
</evidence>
<dbReference type="GO" id="GO:0005524">
    <property type="term" value="F:ATP binding"/>
    <property type="evidence" value="ECO:0007669"/>
    <property type="project" value="InterPro"/>
</dbReference>
<dbReference type="SMART" id="SM00306">
    <property type="entry name" value="HintN"/>
    <property type="match status" value="1"/>
</dbReference>
<name>A0A1V0SC84_9VIRU</name>
<dbReference type="InterPro" id="IPR003587">
    <property type="entry name" value="Hint_dom_N"/>
</dbReference>
<dbReference type="InterPro" id="IPR013346">
    <property type="entry name" value="NrdE_NrdA_C"/>
</dbReference>
<evidence type="ECO:0000256" key="5">
    <source>
        <dbReference type="RuleBase" id="RU003410"/>
    </source>
</evidence>
<comment type="function">
    <text evidence="5">Provides the precursors necessary for DNA synthesis. Catalyzes the biosynthesis of deoxyribonucleotides from the corresponding ribonucleotides.</text>
</comment>
<dbReference type="UniPathway" id="UPA00326"/>
<keyword evidence="5" id="KW-0215">Deoxyribonucleotide synthesis</keyword>
<dbReference type="SUPFAM" id="SSF51998">
    <property type="entry name" value="PFL-like glycyl radical enzymes"/>
    <property type="match status" value="2"/>
</dbReference>
<keyword evidence="4 5" id="KW-0560">Oxidoreductase</keyword>
<dbReference type="PROSITE" id="PS50817">
    <property type="entry name" value="INTEIN_N_TER"/>
    <property type="match status" value="1"/>
</dbReference>
<proteinExistence type="inferred from homology"/>
<feature type="domain" description="Hint" evidence="6">
    <location>
        <begin position="321"/>
        <end position="425"/>
    </location>
</feature>
<evidence type="ECO:0000256" key="4">
    <source>
        <dbReference type="ARBA" id="ARBA00023002"/>
    </source>
</evidence>
<dbReference type="EC" id="1.17.4.1" evidence="5"/>
<dbReference type="InterPro" id="IPR013509">
    <property type="entry name" value="RNR_lsu_N"/>
</dbReference>
<dbReference type="SUPFAM" id="SSF48168">
    <property type="entry name" value="R1 subunit of ribonucleotide reductase, N-terminal domain"/>
    <property type="match status" value="1"/>
</dbReference>
<dbReference type="InterPro" id="IPR000788">
    <property type="entry name" value="RNR_lg_C"/>
</dbReference>
<evidence type="ECO:0000259" key="6">
    <source>
        <dbReference type="SMART" id="SM00306"/>
    </source>
</evidence>
<dbReference type="CDD" id="cd00081">
    <property type="entry name" value="Hint"/>
    <property type="match status" value="1"/>
</dbReference>
<dbReference type="NCBIfam" id="TIGR02506">
    <property type="entry name" value="NrdE_NrdA"/>
    <property type="match status" value="1"/>
</dbReference>
<evidence type="ECO:0000313" key="7">
    <source>
        <dbReference type="EMBL" id="ARF09284.1"/>
    </source>
</evidence>